<name>A0A843VG03_COLES</name>
<evidence type="ECO:0000313" key="3">
    <source>
        <dbReference type="Proteomes" id="UP000652761"/>
    </source>
</evidence>
<keyword evidence="1" id="KW-1133">Transmembrane helix</keyword>
<accession>A0A843VG03</accession>
<dbReference type="Proteomes" id="UP000652761">
    <property type="component" value="Unassembled WGS sequence"/>
</dbReference>
<evidence type="ECO:0000313" key="2">
    <source>
        <dbReference type="EMBL" id="MQL97602.1"/>
    </source>
</evidence>
<keyword evidence="1" id="KW-0472">Membrane</keyword>
<keyword evidence="1" id="KW-0812">Transmembrane</keyword>
<organism evidence="2 3">
    <name type="scientific">Colocasia esculenta</name>
    <name type="common">Wild taro</name>
    <name type="synonym">Arum esculentum</name>
    <dbReference type="NCBI Taxonomy" id="4460"/>
    <lineage>
        <taxon>Eukaryota</taxon>
        <taxon>Viridiplantae</taxon>
        <taxon>Streptophyta</taxon>
        <taxon>Embryophyta</taxon>
        <taxon>Tracheophyta</taxon>
        <taxon>Spermatophyta</taxon>
        <taxon>Magnoliopsida</taxon>
        <taxon>Liliopsida</taxon>
        <taxon>Araceae</taxon>
        <taxon>Aroideae</taxon>
        <taxon>Colocasieae</taxon>
        <taxon>Colocasia</taxon>
    </lineage>
</organism>
<feature type="transmembrane region" description="Helical" evidence="1">
    <location>
        <begin position="128"/>
        <end position="158"/>
    </location>
</feature>
<proteinExistence type="predicted"/>
<dbReference type="EMBL" id="NMUH01002073">
    <property type="protein sequence ID" value="MQL97602.1"/>
    <property type="molecule type" value="Genomic_DNA"/>
</dbReference>
<comment type="caution">
    <text evidence="2">The sequence shown here is derived from an EMBL/GenBank/DDBJ whole genome shotgun (WGS) entry which is preliminary data.</text>
</comment>
<evidence type="ECO:0000256" key="1">
    <source>
        <dbReference type="SAM" id="Phobius"/>
    </source>
</evidence>
<reference evidence="2" key="1">
    <citation type="submission" date="2017-07" db="EMBL/GenBank/DDBJ databases">
        <title>Taro Niue Genome Assembly and Annotation.</title>
        <authorList>
            <person name="Atibalentja N."/>
            <person name="Keating K."/>
            <person name="Fields C.J."/>
        </authorList>
    </citation>
    <scope>NUCLEOTIDE SEQUENCE</scope>
    <source>
        <strain evidence="2">Niue_2</strain>
        <tissue evidence="2">Leaf</tissue>
    </source>
</reference>
<keyword evidence="3" id="KW-1185">Reference proteome</keyword>
<protein>
    <submittedName>
        <fullName evidence="2">Uncharacterized protein</fullName>
    </submittedName>
</protein>
<dbReference type="AlphaFoldDB" id="A0A843VG03"/>
<sequence length="258" mass="27058">MYELSRYSYLNSLLISPDFRVFESVGGGATFGAPGGGPGGRVITMLASFPAGSECELQESVAAVAGCACCERGCYFARAAVGFVLGLCIHLDVSQRLREPTCGVAFTSAGLWSTEPVEGVLALLDVPLLLGCVLVGCPLVVGVCAVLVVFGLVCLCTVGRCALLSRHLCSKQMLVCHIALLVERCDSYLWLLPALCWLVVNSGEVLPEFFSVGSGGGEVFPRSVLCSFLVVATLPSGLRCIAWLLCSGGVSQNCLLFS</sequence>
<gene>
    <name evidence="2" type="ORF">Taro_030301</name>
</gene>